<keyword evidence="3 5" id="KW-0479">Metal-binding</keyword>
<dbReference type="NCBIfam" id="NF001490">
    <property type="entry name" value="PRK00346.1-4"/>
    <property type="match status" value="1"/>
</dbReference>
<keyword evidence="8" id="KW-1185">Reference proteome</keyword>
<dbReference type="EMBL" id="DF820461">
    <property type="protein sequence ID" value="GAK54471.1"/>
    <property type="molecule type" value="Genomic_DNA"/>
</dbReference>
<keyword evidence="5" id="KW-0963">Cytoplasm</keyword>
<evidence type="ECO:0000256" key="5">
    <source>
        <dbReference type="HAMAP-Rule" id="MF_00060"/>
    </source>
</evidence>
<evidence type="ECO:0000256" key="4">
    <source>
        <dbReference type="ARBA" id="ARBA00022801"/>
    </source>
</evidence>
<comment type="catalytic activity">
    <reaction evidence="1 5">
        <text>a ribonucleoside 5'-phosphate + H2O = a ribonucleoside + phosphate</text>
        <dbReference type="Rhea" id="RHEA:12484"/>
        <dbReference type="ChEBI" id="CHEBI:15377"/>
        <dbReference type="ChEBI" id="CHEBI:18254"/>
        <dbReference type="ChEBI" id="CHEBI:43474"/>
        <dbReference type="ChEBI" id="CHEBI:58043"/>
        <dbReference type="EC" id="3.1.3.5"/>
    </reaction>
</comment>
<feature type="binding site" evidence="5">
    <location>
        <position position="8"/>
    </location>
    <ligand>
        <name>a divalent metal cation</name>
        <dbReference type="ChEBI" id="CHEBI:60240"/>
    </ligand>
</feature>
<feature type="binding site" evidence="5">
    <location>
        <position position="40"/>
    </location>
    <ligand>
        <name>a divalent metal cation</name>
        <dbReference type="ChEBI" id="CHEBI:60240"/>
    </ligand>
</feature>
<evidence type="ECO:0000313" key="8">
    <source>
        <dbReference type="Proteomes" id="UP000030700"/>
    </source>
</evidence>
<evidence type="ECO:0000256" key="3">
    <source>
        <dbReference type="ARBA" id="ARBA00022723"/>
    </source>
</evidence>
<evidence type="ECO:0000313" key="7">
    <source>
        <dbReference type="EMBL" id="GAK54471.1"/>
    </source>
</evidence>
<dbReference type="PANTHER" id="PTHR30457:SF0">
    <property type="entry name" value="PHOSPHATASE, PUTATIVE (AFU_ORTHOLOGUE AFUA_4G01070)-RELATED"/>
    <property type="match status" value="1"/>
</dbReference>
<dbReference type="HOGENOM" id="CLU_045192_1_3_0"/>
<dbReference type="PANTHER" id="PTHR30457">
    <property type="entry name" value="5'-NUCLEOTIDASE SURE"/>
    <property type="match status" value="1"/>
</dbReference>
<gene>
    <name evidence="5" type="primary">surE</name>
    <name evidence="7" type="ORF">U14_05756</name>
</gene>
<dbReference type="InterPro" id="IPR036523">
    <property type="entry name" value="SurE-like_sf"/>
</dbReference>
<dbReference type="GO" id="GO:0046872">
    <property type="term" value="F:metal ion binding"/>
    <property type="evidence" value="ECO:0007669"/>
    <property type="project" value="UniProtKB-UniRule"/>
</dbReference>
<comment type="similarity">
    <text evidence="2 5">Belongs to the SurE nucleotidase family.</text>
</comment>
<dbReference type="Proteomes" id="UP000030700">
    <property type="component" value="Unassembled WGS sequence"/>
</dbReference>
<keyword evidence="4 5" id="KW-0378">Hydrolase</keyword>
<proteinExistence type="inferred from homology"/>
<dbReference type="GO" id="GO:0000166">
    <property type="term" value="F:nucleotide binding"/>
    <property type="evidence" value="ECO:0007669"/>
    <property type="project" value="UniProtKB-KW"/>
</dbReference>
<evidence type="ECO:0000259" key="6">
    <source>
        <dbReference type="Pfam" id="PF01975"/>
    </source>
</evidence>
<name>A0A081BSU0_9BACT</name>
<sequence>MNILLTNDDGIYADGIAAMYQALLRAGHQAHVVAPSTERSAVGHAITVSDPLKVFQVEVDARISGTAVVGTPADCVKLAANALLKMRPDLVISGINRGANTGNHIIYSGTVSAATEAAMFGLPALAVSLDILSTRSKKHDFTFAAELAVTVGEEMMRRGNLPAGTLLNLNVPECDASEIKGLRIAKQARFSSLDVYEERIDPFERLYYWPKLEHVEVTDAPEIDVDYRLLKEKYAVLTPIQYDLTNYRMLETLRDWNIEKIFHVPSA</sequence>
<dbReference type="Pfam" id="PF01975">
    <property type="entry name" value="SurE"/>
    <property type="match status" value="1"/>
</dbReference>
<dbReference type="NCBIfam" id="TIGR00087">
    <property type="entry name" value="surE"/>
    <property type="match status" value="1"/>
</dbReference>
<protein>
    <recommendedName>
        <fullName evidence="5">5'-nucleotidase SurE</fullName>
        <ecNumber evidence="5">3.1.3.5</ecNumber>
    </recommendedName>
    <alternativeName>
        <fullName evidence="5">Nucleoside 5'-monophosphate phosphohydrolase</fullName>
    </alternativeName>
</protein>
<comment type="subcellular location">
    <subcellularLocation>
        <location evidence="5">Cytoplasm</location>
    </subcellularLocation>
</comment>
<keyword evidence="5" id="KW-0547">Nucleotide-binding</keyword>
<dbReference type="HAMAP" id="MF_00060">
    <property type="entry name" value="SurE"/>
    <property type="match status" value="1"/>
</dbReference>
<dbReference type="GO" id="GO:0005737">
    <property type="term" value="C:cytoplasm"/>
    <property type="evidence" value="ECO:0007669"/>
    <property type="project" value="UniProtKB-SubCell"/>
</dbReference>
<accession>A0A081BSU0</accession>
<dbReference type="InterPro" id="IPR002828">
    <property type="entry name" value="SurE-like_Pase/nucleotidase"/>
</dbReference>
<evidence type="ECO:0000256" key="1">
    <source>
        <dbReference type="ARBA" id="ARBA00000815"/>
    </source>
</evidence>
<dbReference type="STRING" id="1499966.U14_05756"/>
<dbReference type="SUPFAM" id="SSF64167">
    <property type="entry name" value="SurE-like"/>
    <property type="match status" value="1"/>
</dbReference>
<dbReference type="GO" id="GO:0008253">
    <property type="term" value="F:5'-nucleotidase activity"/>
    <property type="evidence" value="ECO:0007669"/>
    <property type="project" value="UniProtKB-UniRule"/>
</dbReference>
<dbReference type="EC" id="3.1.3.5" evidence="5"/>
<feature type="binding site" evidence="5">
    <location>
        <position position="9"/>
    </location>
    <ligand>
        <name>a divalent metal cation</name>
        <dbReference type="ChEBI" id="CHEBI:60240"/>
    </ligand>
</feature>
<dbReference type="AlphaFoldDB" id="A0A081BSU0"/>
<comment type="function">
    <text evidence="5">Nucleotidase that shows phosphatase activity on nucleoside 5'-monophosphates.</text>
</comment>
<evidence type="ECO:0000256" key="2">
    <source>
        <dbReference type="ARBA" id="ARBA00011062"/>
    </source>
</evidence>
<feature type="domain" description="Survival protein SurE-like phosphatase/nucleotidase" evidence="6">
    <location>
        <begin position="3"/>
        <end position="189"/>
    </location>
</feature>
<dbReference type="Gene3D" id="3.40.1210.10">
    <property type="entry name" value="Survival protein SurE-like phosphatase/nucleotidase"/>
    <property type="match status" value="1"/>
</dbReference>
<reference evidence="7" key="1">
    <citation type="journal article" date="2015" name="PeerJ">
        <title>First genomic representation of candidate bacterial phylum KSB3 points to enhanced environmental sensing as a trigger of wastewater bulking.</title>
        <authorList>
            <person name="Sekiguchi Y."/>
            <person name="Ohashi A."/>
            <person name="Parks D.H."/>
            <person name="Yamauchi T."/>
            <person name="Tyson G.W."/>
            <person name="Hugenholtz P."/>
        </authorList>
    </citation>
    <scope>NUCLEOTIDE SEQUENCE [LARGE SCALE GENOMIC DNA]</scope>
</reference>
<comment type="cofactor">
    <cofactor evidence="5">
        <name>a divalent metal cation</name>
        <dbReference type="ChEBI" id="CHEBI:60240"/>
    </cofactor>
    <text evidence="5">Binds 1 divalent metal cation per subunit.</text>
</comment>
<organism evidence="7">
    <name type="scientific">Candidatus Moduliflexus flocculans</name>
    <dbReference type="NCBI Taxonomy" id="1499966"/>
    <lineage>
        <taxon>Bacteria</taxon>
        <taxon>Candidatus Moduliflexota</taxon>
        <taxon>Candidatus Moduliflexia</taxon>
        <taxon>Candidatus Moduliflexales</taxon>
        <taxon>Candidatus Moduliflexaceae</taxon>
    </lineage>
</organism>
<dbReference type="InterPro" id="IPR030048">
    <property type="entry name" value="SurE"/>
</dbReference>
<feature type="binding site" evidence="5">
    <location>
        <position position="96"/>
    </location>
    <ligand>
        <name>a divalent metal cation</name>
        <dbReference type="ChEBI" id="CHEBI:60240"/>
    </ligand>
</feature>